<reference evidence="2" key="2">
    <citation type="submission" date="2022-06" db="UniProtKB">
        <authorList>
            <consortium name="EnsemblMetazoa"/>
        </authorList>
    </citation>
    <scope>IDENTIFICATION</scope>
    <source>
        <strain evidence="2">PS312</strain>
    </source>
</reference>
<dbReference type="Proteomes" id="UP000005239">
    <property type="component" value="Unassembled WGS sequence"/>
</dbReference>
<reference evidence="3" key="1">
    <citation type="journal article" date="2008" name="Nat. Genet.">
        <title>The Pristionchus pacificus genome provides a unique perspective on nematode lifestyle and parasitism.</title>
        <authorList>
            <person name="Dieterich C."/>
            <person name="Clifton S.W."/>
            <person name="Schuster L.N."/>
            <person name="Chinwalla A."/>
            <person name="Delehaunty K."/>
            <person name="Dinkelacker I."/>
            <person name="Fulton L."/>
            <person name="Fulton R."/>
            <person name="Godfrey J."/>
            <person name="Minx P."/>
            <person name="Mitreva M."/>
            <person name="Roeseler W."/>
            <person name="Tian H."/>
            <person name="Witte H."/>
            <person name="Yang S.P."/>
            <person name="Wilson R.K."/>
            <person name="Sommer R.J."/>
        </authorList>
    </citation>
    <scope>NUCLEOTIDE SEQUENCE [LARGE SCALE GENOMIC DNA]</scope>
    <source>
        <strain evidence="3">PS312</strain>
    </source>
</reference>
<keyword evidence="3" id="KW-1185">Reference proteome</keyword>
<feature type="region of interest" description="Disordered" evidence="1">
    <location>
        <begin position="62"/>
        <end position="87"/>
    </location>
</feature>
<dbReference type="AlphaFoldDB" id="A0A2A6C0E5"/>
<proteinExistence type="predicted"/>
<gene>
    <name evidence="2" type="primary">WBGene00284228</name>
</gene>
<organism evidence="2 3">
    <name type="scientific">Pristionchus pacificus</name>
    <name type="common">Parasitic nematode worm</name>
    <dbReference type="NCBI Taxonomy" id="54126"/>
    <lineage>
        <taxon>Eukaryota</taxon>
        <taxon>Metazoa</taxon>
        <taxon>Ecdysozoa</taxon>
        <taxon>Nematoda</taxon>
        <taxon>Chromadorea</taxon>
        <taxon>Rhabditida</taxon>
        <taxon>Rhabditina</taxon>
        <taxon>Diplogasteromorpha</taxon>
        <taxon>Diplogasteroidea</taxon>
        <taxon>Neodiplogasteridae</taxon>
        <taxon>Pristionchus</taxon>
    </lineage>
</organism>
<sequence length="242" mass="27170">MIPDRAAASVHSVVGFAHNELRSVSVNFGEREAHIEHGLETDHMLLPQHLLIRESAKAIEAREHGNGRESSRLQDRNQEAIEASDVKRSKSNMSAFLAGVHHIQSKIEIEKSRRVGDCDNESEEEEETETEGDSLQEIHKCINRRTTNQFTSFLPFTPHLIDNRRCAAMNASVERMKQMKNTMSKAPATMKRRRVTDVRRVEARAEEADEENLTPTIFSDDAVNDNNGLKAVSDGPGTEKGD</sequence>
<protein>
    <submittedName>
        <fullName evidence="2">Uncharacterized protein</fullName>
    </submittedName>
</protein>
<evidence type="ECO:0000256" key="1">
    <source>
        <dbReference type="SAM" id="MobiDB-lite"/>
    </source>
</evidence>
<evidence type="ECO:0000313" key="2">
    <source>
        <dbReference type="EnsemblMetazoa" id="PPA45859.1"/>
    </source>
</evidence>
<accession>A0A8R1Z6W7</accession>
<evidence type="ECO:0000313" key="3">
    <source>
        <dbReference type="Proteomes" id="UP000005239"/>
    </source>
</evidence>
<feature type="compositionally biased region" description="Acidic residues" evidence="1">
    <location>
        <begin position="118"/>
        <end position="134"/>
    </location>
</feature>
<dbReference type="EnsemblMetazoa" id="PPA45859.1">
    <property type="protein sequence ID" value="PPA45859.1"/>
    <property type="gene ID" value="WBGene00284228"/>
</dbReference>
<feature type="region of interest" description="Disordered" evidence="1">
    <location>
        <begin position="203"/>
        <end position="242"/>
    </location>
</feature>
<feature type="region of interest" description="Disordered" evidence="1">
    <location>
        <begin position="112"/>
        <end position="135"/>
    </location>
</feature>
<accession>A0A2A6C0E5</accession>
<name>A0A2A6C0E5_PRIPA</name>